<organism evidence="2 3">
    <name type="scientific">Plasmodiophora brassicae</name>
    <name type="common">Clubroot disease agent</name>
    <dbReference type="NCBI Taxonomy" id="37360"/>
    <lineage>
        <taxon>Eukaryota</taxon>
        <taxon>Sar</taxon>
        <taxon>Rhizaria</taxon>
        <taxon>Endomyxa</taxon>
        <taxon>Phytomyxea</taxon>
        <taxon>Plasmodiophorida</taxon>
        <taxon>Plasmodiophoridae</taxon>
        <taxon>Plasmodiophora</taxon>
    </lineage>
</organism>
<proteinExistence type="predicted"/>
<dbReference type="InterPro" id="IPR039881">
    <property type="entry name" value="PCIF1-like"/>
</dbReference>
<name>A0A0G4IJ51_PLABS</name>
<evidence type="ECO:0000313" key="2">
    <source>
        <dbReference type="EMBL" id="CEO95105.1"/>
    </source>
</evidence>
<dbReference type="Proteomes" id="UP000039324">
    <property type="component" value="Unassembled WGS sequence"/>
</dbReference>
<dbReference type="PANTHER" id="PTHR21727">
    <property type="entry name" value="PHOSPHORYLATED CTD INTERACTING FACTOR 1"/>
    <property type="match status" value="1"/>
</dbReference>
<keyword evidence="3" id="KW-1185">Reference proteome</keyword>
<dbReference type="AlphaFoldDB" id="A0A0G4IJ51"/>
<gene>
    <name evidence="2" type="ORF">PBRA_003871</name>
</gene>
<protein>
    <recommendedName>
        <fullName evidence="1">PCIF1 WW domain-containing protein</fullName>
    </recommendedName>
</protein>
<evidence type="ECO:0000259" key="1">
    <source>
        <dbReference type="Pfam" id="PF12237"/>
    </source>
</evidence>
<dbReference type="EMBL" id="CDSF01000013">
    <property type="protein sequence ID" value="CEO95105.1"/>
    <property type="molecule type" value="Genomic_DNA"/>
</dbReference>
<dbReference type="InterPro" id="IPR022035">
    <property type="entry name" value="PCIF1_WW"/>
</dbReference>
<evidence type="ECO:0000313" key="3">
    <source>
        <dbReference type="Proteomes" id="UP000039324"/>
    </source>
</evidence>
<reference evidence="2 3" key="1">
    <citation type="submission" date="2015-02" db="EMBL/GenBank/DDBJ databases">
        <authorList>
            <person name="Chooi Y.-H."/>
        </authorList>
    </citation>
    <scope>NUCLEOTIDE SEQUENCE [LARGE SCALE GENOMIC DNA]</scope>
    <source>
        <strain evidence="2">E3</strain>
    </source>
</reference>
<dbReference type="Pfam" id="PF12237">
    <property type="entry name" value="PCIF1_WW"/>
    <property type="match status" value="1"/>
</dbReference>
<sequence length="472" mass="52846">MPLPGRQSARRRAAMQAMQFSNCIGLQLQGAVTAGADLDRLLLDWRSSHNVDADMPTNCPVVRERRPVSPVPPSVDSVAVDRFWDDTTVCCHDPDTCVGIGALPNPSVEISRQQAISRMRSSLSKWVKTNGNGDANAVPDNEVFDKWIFTRQALCNQGDMRDPMIPCGHNALLDETLIGDLSYFMDPEPASHIARRLGQLGRQSVNALTRVADQPSGQVAVKCNPDGHVHVKCGRTVTKVSSSHYVKLKSMYRGKPSEFNTRLFALLMRYVALSDTGMQAACNEDVFRVLLADFDVRMECFASPMNCHFTRQYCSAFPDVDTVFGSRGSFFAFRPVSGSFHANPPFIDDIIERMARHMDELLAGTSQPLSFIVVVPHRAKTSAWKVLSSSVHNRYHLLLKQKAHGFCEGAQHRRSSRFKVSSCDSSIIFLQNDPGAHKYKVTDERIERLRLAFASRQASEREQQYRKRKRGL</sequence>
<feature type="domain" description="PCIF1 WW" evidence="1">
    <location>
        <begin position="250"/>
        <end position="409"/>
    </location>
</feature>
<dbReference type="GO" id="GO:0016422">
    <property type="term" value="F:mRNA (2'-O-methyladenosine-N6-)-methyltransferase activity"/>
    <property type="evidence" value="ECO:0007669"/>
    <property type="project" value="InterPro"/>
</dbReference>
<dbReference type="PANTHER" id="PTHR21727:SF0">
    <property type="entry name" value="MRNA (2'-O-METHYLADENOSINE-N(6)-)-METHYLTRANSFERASE"/>
    <property type="match status" value="1"/>
</dbReference>
<dbReference type="GO" id="GO:0099122">
    <property type="term" value="F:RNA polymerase II C-terminal domain binding"/>
    <property type="evidence" value="ECO:0007669"/>
    <property type="project" value="InterPro"/>
</dbReference>
<accession>A0A0G4IJ51</accession>
<dbReference type="OrthoDB" id="193787at2759"/>